<evidence type="ECO:0000313" key="1">
    <source>
        <dbReference type="EMBL" id="SER40594.1"/>
    </source>
</evidence>
<proteinExistence type="predicted"/>
<sequence length="90" mass="9493">MGLEQMDAAAGKIRRALAVVSLLEVAAEQVTREQIMEAVGVLKDHLQDAGAAIEEAYLLRQKPGHAPALVQSRAPVASLVPSSRPLQTPG</sequence>
<dbReference type="EMBL" id="FOFP01000028">
    <property type="protein sequence ID" value="SER40594.1"/>
    <property type="molecule type" value="Genomic_DNA"/>
</dbReference>
<name>A0ABY1BQU0_9PSED</name>
<reference evidence="1 2" key="1">
    <citation type="submission" date="2016-10" db="EMBL/GenBank/DDBJ databases">
        <authorList>
            <person name="Varghese N."/>
            <person name="Submissions S."/>
        </authorList>
    </citation>
    <scope>NUCLEOTIDE SEQUENCE [LARGE SCALE GENOMIC DNA]</scope>
    <source>
        <strain evidence="1 2">CIP 109853</strain>
    </source>
</reference>
<evidence type="ECO:0000313" key="2">
    <source>
        <dbReference type="Proteomes" id="UP000198512"/>
    </source>
</evidence>
<dbReference type="Proteomes" id="UP000198512">
    <property type="component" value="Unassembled WGS sequence"/>
</dbReference>
<accession>A0ABY1BQU0</accession>
<comment type="caution">
    <text evidence="1">The sequence shown here is derived from an EMBL/GenBank/DDBJ whole genome shotgun (WGS) entry which is preliminary data.</text>
</comment>
<keyword evidence="2" id="KW-1185">Reference proteome</keyword>
<dbReference type="RefSeq" id="WP_069522642.1">
    <property type="nucleotide sequence ID" value="NZ_FOFP01000028.1"/>
</dbReference>
<gene>
    <name evidence="1" type="ORF">SAMN05216600_1282</name>
</gene>
<organism evidence="1 2">
    <name type="scientific">Pseudomonas cuatrocienegasensis</name>
    <dbReference type="NCBI Taxonomy" id="543360"/>
    <lineage>
        <taxon>Bacteria</taxon>
        <taxon>Pseudomonadati</taxon>
        <taxon>Pseudomonadota</taxon>
        <taxon>Gammaproteobacteria</taxon>
        <taxon>Pseudomonadales</taxon>
        <taxon>Pseudomonadaceae</taxon>
        <taxon>Pseudomonas</taxon>
    </lineage>
</organism>
<protein>
    <submittedName>
        <fullName evidence="1">Uncharacterized protein</fullName>
    </submittedName>
</protein>